<reference evidence="2" key="1">
    <citation type="submission" date="2020-11" db="EMBL/GenBank/DDBJ databases">
        <authorList>
            <consortium name="DOE Joint Genome Institute"/>
            <person name="Ahrendt S."/>
            <person name="Riley R."/>
            <person name="Andreopoulos W."/>
            <person name="LaButti K."/>
            <person name="Pangilinan J."/>
            <person name="Ruiz-duenas F.J."/>
            <person name="Barrasa J.M."/>
            <person name="Sanchez-Garcia M."/>
            <person name="Camarero S."/>
            <person name="Miyauchi S."/>
            <person name="Serrano A."/>
            <person name="Linde D."/>
            <person name="Babiker R."/>
            <person name="Drula E."/>
            <person name="Ayuso-Fernandez I."/>
            <person name="Pacheco R."/>
            <person name="Padilla G."/>
            <person name="Ferreira P."/>
            <person name="Barriuso J."/>
            <person name="Kellner H."/>
            <person name="Castanera R."/>
            <person name="Alfaro M."/>
            <person name="Ramirez L."/>
            <person name="Pisabarro A.G."/>
            <person name="Kuo A."/>
            <person name="Tritt A."/>
            <person name="Lipzen A."/>
            <person name="He G."/>
            <person name="Yan M."/>
            <person name="Ng V."/>
            <person name="Cullen D."/>
            <person name="Martin F."/>
            <person name="Rosso M.-N."/>
            <person name="Henrissat B."/>
            <person name="Hibbett D."/>
            <person name="Martinez A.T."/>
            <person name="Grigoriev I.V."/>
        </authorList>
    </citation>
    <scope>NUCLEOTIDE SEQUENCE</scope>
    <source>
        <strain evidence="2">AH 44721</strain>
    </source>
</reference>
<dbReference type="Pfam" id="PF18758">
    <property type="entry name" value="KDZ"/>
    <property type="match status" value="1"/>
</dbReference>
<accession>A0A9P5P1M6</accession>
<feature type="non-terminal residue" evidence="2">
    <location>
        <position position="219"/>
    </location>
</feature>
<name>A0A9P5P1M6_GYMJU</name>
<feature type="region of interest" description="Disordered" evidence="1">
    <location>
        <begin position="64"/>
        <end position="101"/>
    </location>
</feature>
<comment type="caution">
    <text evidence="2">The sequence shown here is derived from an EMBL/GenBank/DDBJ whole genome shotgun (WGS) entry which is preliminary data.</text>
</comment>
<evidence type="ECO:0000256" key="1">
    <source>
        <dbReference type="SAM" id="MobiDB-lite"/>
    </source>
</evidence>
<evidence type="ECO:0000313" key="2">
    <source>
        <dbReference type="EMBL" id="KAF8911111.1"/>
    </source>
</evidence>
<gene>
    <name evidence="2" type="ORF">CPB84DRAFT_1672437</name>
</gene>
<dbReference type="Proteomes" id="UP000724874">
    <property type="component" value="Unassembled WGS sequence"/>
</dbReference>
<feature type="compositionally biased region" description="Basic and acidic residues" evidence="1">
    <location>
        <begin position="83"/>
        <end position="101"/>
    </location>
</feature>
<organism evidence="2 3">
    <name type="scientific">Gymnopilus junonius</name>
    <name type="common">Spectacular rustgill mushroom</name>
    <name type="synonym">Gymnopilus spectabilis subsp. junonius</name>
    <dbReference type="NCBI Taxonomy" id="109634"/>
    <lineage>
        <taxon>Eukaryota</taxon>
        <taxon>Fungi</taxon>
        <taxon>Dikarya</taxon>
        <taxon>Basidiomycota</taxon>
        <taxon>Agaricomycotina</taxon>
        <taxon>Agaricomycetes</taxon>
        <taxon>Agaricomycetidae</taxon>
        <taxon>Agaricales</taxon>
        <taxon>Agaricineae</taxon>
        <taxon>Hymenogastraceae</taxon>
        <taxon>Gymnopilus</taxon>
    </lineage>
</organism>
<dbReference type="PANTHER" id="PTHR33096:SF1">
    <property type="entry name" value="CXC1-LIKE CYSTEINE CLUSTER ASSOCIATED WITH KDZ TRANSPOSASES DOMAIN-CONTAINING PROTEIN"/>
    <property type="match status" value="1"/>
</dbReference>
<evidence type="ECO:0000313" key="3">
    <source>
        <dbReference type="Proteomes" id="UP000724874"/>
    </source>
</evidence>
<dbReference type="OrthoDB" id="3253684at2759"/>
<dbReference type="EMBL" id="JADNYJ010000005">
    <property type="protein sequence ID" value="KAF8911111.1"/>
    <property type="molecule type" value="Genomic_DNA"/>
</dbReference>
<protein>
    <submittedName>
        <fullName evidence="2">Uncharacterized protein</fullName>
    </submittedName>
</protein>
<dbReference type="AlphaFoldDB" id="A0A9P5P1M6"/>
<keyword evidence="3" id="KW-1185">Reference proteome</keyword>
<dbReference type="PANTHER" id="PTHR33096">
    <property type="entry name" value="CXC2 DOMAIN-CONTAINING PROTEIN"/>
    <property type="match status" value="1"/>
</dbReference>
<sequence length="219" mass="24589">CPACFGGMKHGKALEDGGDFQIATDGNFHHCHLVSAGESILFHDPKHIIPKLFVDEVGEMIQQARKLSPRKRNPKVPDSAVDECEKSYDAADGDKKKSSSEGRYDDMGWMLLVCCHDIPLFFANIDMPGEQQKYAIALILWFFTLIPPQATTTVLYDIGCVLDHSIQMYNILPSHIHACIQFVTTAMHAYGHQWSCQLFYNPHLCRGLGLTDGEGMEWM</sequence>
<proteinExistence type="predicted"/>
<dbReference type="InterPro" id="IPR040521">
    <property type="entry name" value="KDZ"/>
</dbReference>